<keyword evidence="2" id="KW-1185">Reference proteome</keyword>
<organism evidence="1 2">
    <name type="scientific">Chryseobacterium geocarposphaerae</name>
    <dbReference type="NCBI Taxonomy" id="1416776"/>
    <lineage>
        <taxon>Bacteria</taxon>
        <taxon>Pseudomonadati</taxon>
        <taxon>Bacteroidota</taxon>
        <taxon>Flavobacteriia</taxon>
        <taxon>Flavobacteriales</taxon>
        <taxon>Weeksellaceae</taxon>
        <taxon>Chryseobacterium group</taxon>
        <taxon>Chryseobacterium</taxon>
    </lineage>
</organism>
<evidence type="ECO:0000313" key="1">
    <source>
        <dbReference type="EMBL" id="PJJ66944.1"/>
    </source>
</evidence>
<accession>A0A2M9C808</accession>
<reference evidence="1 2" key="1">
    <citation type="submission" date="2017-11" db="EMBL/GenBank/DDBJ databases">
        <title>Genomic Encyclopedia of Archaeal and Bacterial Type Strains, Phase II (KMG-II): From Individual Species to Whole Genera.</title>
        <authorList>
            <person name="Goeker M."/>
        </authorList>
    </citation>
    <scope>NUCLEOTIDE SEQUENCE [LARGE SCALE GENOMIC DNA]</scope>
    <source>
        <strain evidence="1 2">DSM 27617</strain>
    </source>
</reference>
<comment type="caution">
    <text evidence="1">The sequence shown here is derived from an EMBL/GenBank/DDBJ whole genome shotgun (WGS) entry which is preliminary data.</text>
</comment>
<protein>
    <submittedName>
        <fullName evidence="1">Uncharacterized protein</fullName>
    </submittedName>
</protein>
<gene>
    <name evidence="1" type="ORF">CLV73_0938</name>
</gene>
<dbReference type="Proteomes" id="UP000228740">
    <property type="component" value="Unassembled WGS sequence"/>
</dbReference>
<evidence type="ECO:0000313" key="2">
    <source>
        <dbReference type="Proteomes" id="UP000228740"/>
    </source>
</evidence>
<sequence>MKAKTFFKIIKEGFLFFLKFILVIPKTDISNFNNKKTALLKSGYTILNLIFS</sequence>
<dbReference type="EMBL" id="PGFD01000001">
    <property type="protein sequence ID" value="PJJ66944.1"/>
    <property type="molecule type" value="Genomic_DNA"/>
</dbReference>
<name>A0A2M9C808_9FLAO</name>
<proteinExistence type="predicted"/>
<dbReference type="AlphaFoldDB" id="A0A2M9C808"/>